<evidence type="ECO:0000256" key="1">
    <source>
        <dbReference type="SAM" id="SignalP"/>
    </source>
</evidence>
<dbReference type="PROSITE" id="PS51257">
    <property type="entry name" value="PROKAR_LIPOPROTEIN"/>
    <property type="match status" value="1"/>
</dbReference>
<dbReference type="Pfam" id="PF10988">
    <property type="entry name" value="DUF2807"/>
    <property type="match status" value="1"/>
</dbReference>
<feature type="chain" id="PRO_5047376905" evidence="1">
    <location>
        <begin position="26"/>
        <end position="239"/>
    </location>
</feature>
<name>A0ABU5QG09_9BACT</name>
<protein>
    <submittedName>
        <fullName evidence="3">DUF2807 domain-containing protein</fullName>
    </submittedName>
</protein>
<dbReference type="InterPro" id="IPR021255">
    <property type="entry name" value="DUF2807"/>
</dbReference>
<evidence type="ECO:0000259" key="2">
    <source>
        <dbReference type="Pfam" id="PF10988"/>
    </source>
</evidence>
<keyword evidence="4" id="KW-1185">Reference proteome</keyword>
<feature type="signal peptide" evidence="1">
    <location>
        <begin position="1"/>
        <end position="25"/>
    </location>
</feature>
<dbReference type="Proteomes" id="UP001302949">
    <property type="component" value="Unassembled WGS sequence"/>
</dbReference>
<gene>
    <name evidence="3" type="ORF">VB248_21820</name>
</gene>
<evidence type="ECO:0000313" key="4">
    <source>
        <dbReference type="Proteomes" id="UP001302949"/>
    </source>
</evidence>
<accession>A0ABU5QG09</accession>
<reference evidence="3 4" key="1">
    <citation type="submission" date="2023-12" db="EMBL/GenBank/DDBJ databases">
        <title>Novel species of the genus Arcicella isolated from rivers.</title>
        <authorList>
            <person name="Lu H."/>
        </authorList>
    </citation>
    <scope>NUCLEOTIDE SEQUENCE [LARGE SCALE GENOMIC DNA]</scope>
    <source>
        <strain evidence="3 4">KCTC 23307</strain>
    </source>
</reference>
<dbReference type="EMBL" id="JAYFUM010000033">
    <property type="protein sequence ID" value="MEA5141809.1"/>
    <property type="molecule type" value="Genomic_DNA"/>
</dbReference>
<dbReference type="Gene3D" id="2.160.20.120">
    <property type="match status" value="1"/>
</dbReference>
<keyword evidence="1" id="KW-0732">Signal</keyword>
<evidence type="ECO:0000313" key="3">
    <source>
        <dbReference type="EMBL" id="MEA5141809.1"/>
    </source>
</evidence>
<sequence>MKTSQKTLLLALSIFILTSFSSCFVKIDDPLPVYHEQEQYYYLKNFDQLNMGSAFVVNVYQGNSFRVQAIGDEQDLDDLDVYVRNGVLYARYVGYSNRRYKMTINITMPSISEVNFSGASDTYIEGFSVRYCNVFLSGASYLKIDSDIQNLNFHVTGASELNMIGNGEKTIGEVSGASLVNNFSFIADEQTLSVAGASKVRVSAFRFLRVTASGASNVRYRGNPTLEKSTSGASIVERD</sequence>
<proteinExistence type="predicted"/>
<comment type="caution">
    <text evidence="3">The sequence shown here is derived from an EMBL/GenBank/DDBJ whole genome shotgun (WGS) entry which is preliminary data.</text>
</comment>
<feature type="domain" description="Putative auto-transporter adhesin head GIN" evidence="2">
    <location>
        <begin position="45"/>
        <end position="224"/>
    </location>
</feature>
<organism evidence="3 4">
    <name type="scientific">Arcicella rigui</name>
    <dbReference type="NCBI Taxonomy" id="797020"/>
    <lineage>
        <taxon>Bacteria</taxon>
        <taxon>Pseudomonadati</taxon>
        <taxon>Bacteroidota</taxon>
        <taxon>Cytophagia</taxon>
        <taxon>Cytophagales</taxon>
        <taxon>Flectobacillaceae</taxon>
        <taxon>Arcicella</taxon>
    </lineage>
</organism>
<dbReference type="RefSeq" id="WP_323298963.1">
    <property type="nucleotide sequence ID" value="NZ_JAYFUM010000033.1"/>
</dbReference>